<proteinExistence type="predicted"/>
<evidence type="ECO:0000256" key="1">
    <source>
        <dbReference type="SAM" id="Coils"/>
    </source>
</evidence>
<feature type="region of interest" description="Disordered" evidence="2">
    <location>
        <begin position="185"/>
        <end position="206"/>
    </location>
</feature>
<sequence>MIKINLLPHREEKRKQLKSDFYGLLLLSAIVGALVVVMVSAYFSRELTTQNDKNAFIKKENAKLDERIKEIATLRQEIAGLKARQQAVEDLQGDRNQPVYLLDELVKLTPEGVYLRTLKQEGQRVVLNGYAQSQDRVAEFIRNLGAKSDWMYKPDLDDIHSAALQTGKDSKKVFEFQVNVSIKRPREKEEVASQTGETTVNKPGAP</sequence>
<keyword evidence="3" id="KW-0812">Transmembrane</keyword>
<evidence type="ECO:0000256" key="2">
    <source>
        <dbReference type="SAM" id="MobiDB-lite"/>
    </source>
</evidence>
<name>A0ABR6Z8F3_9BURK</name>
<protein>
    <submittedName>
        <fullName evidence="4">PilN domain-containing protein</fullName>
    </submittedName>
</protein>
<organism evidence="4 5">
    <name type="scientific">Undibacterium umbellatum</name>
    <dbReference type="NCBI Taxonomy" id="2762300"/>
    <lineage>
        <taxon>Bacteria</taxon>
        <taxon>Pseudomonadati</taxon>
        <taxon>Pseudomonadota</taxon>
        <taxon>Betaproteobacteria</taxon>
        <taxon>Burkholderiales</taxon>
        <taxon>Oxalobacteraceae</taxon>
        <taxon>Undibacterium</taxon>
    </lineage>
</organism>
<evidence type="ECO:0000313" key="4">
    <source>
        <dbReference type="EMBL" id="MBC3907591.1"/>
    </source>
</evidence>
<evidence type="ECO:0000313" key="5">
    <source>
        <dbReference type="Proteomes" id="UP000646911"/>
    </source>
</evidence>
<dbReference type="InterPro" id="IPR052534">
    <property type="entry name" value="Extracell_DNA_Util/SecSys_Comp"/>
</dbReference>
<dbReference type="PANTHER" id="PTHR40278">
    <property type="entry name" value="DNA UTILIZATION PROTEIN HOFN"/>
    <property type="match status" value="1"/>
</dbReference>
<keyword evidence="3" id="KW-0472">Membrane</keyword>
<dbReference type="InterPro" id="IPR007813">
    <property type="entry name" value="PilN"/>
</dbReference>
<dbReference type="RefSeq" id="WP_186953151.1">
    <property type="nucleotide sequence ID" value="NZ_JACOFX010000003.1"/>
</dbReference>
<comment type="caution">
    <text evidence="4">The sequence shown here is derived from an EMBL/GenBank/DDBJ whole genome shotgun (WGS) entry which is preliminary data.</text>
</comment>
<dbReference type="EMBL" id="JACOFX010000003">
    <property type="protein sequence ID" value="MBC3907591.1"/>
    <property type="molecule type" value="Genomic_DNA"/>
</dbReference>
<reference evidence="4 5" key="1">
    <citation type="submission" date="2020-08" db="EMBL/GenBank/DDBJ databases">
        <title>Novel species isolated from subtropical streams in China.</title>
        <authorList>
            <person name="Lu H."/>
        </authorList>
    </citation>
    <scope>NUCLEOTIDE SEQUENCE [LARGE SCALE GENOMIC DNA]</scope>
    <source>
        <strain evidence="4 5">NL8W</strain>
    </source>
</reference>
<keyword evidence="1" id="KW-0175">Coiled coil</keyword>
<accession>A0ABR6Z8F3</accession>
<feature type="coiled-coil region" evidence="1">
    <location>
        <begin position="57"/>
        <end position="91"/>
    </location>
</feature>
<keyword evidence="5" id="KW-1185">Reference proteome</keyword>
<dbReference type="Pfam" id="PF05137">
    <property type="entry name" value="PilN"/>
    <property type="match status" value="1"/>
</dbReference>
<dbReference type="Proteomes" id="UP000646911">
    <property type="component" value="Unassembled WGS sequence"/>
</dbReference>
<feature type="compositionally biased region" description="Polar residues" evidence="2">
    <location>
        <begin position="192"/>
        <end position="206"/>
    </location>
</feature>
<dbReference type="PANTHER" id="PTHR40278:SF2">
    <property type="entry name" value="TYPE IV PILUS INNER MEMBRANE COMPONENT PILN"/>
    <property type="match status" value="1"/>
</dbReference>
<feature type="transmembrane region" description="Helical" evidence="3">
    <location>
        <begin position="21"/>
        <end position="43"/>
    </location>
</feature>
<gene>
    <name evidence="4" type="ORF">H8L47_08440</name>
</gene>
<keyword evidence="3" id="KW-1133">Transmembrane helix</keyword>
<evidence type="ECO:0000256" key="3">
    <source>
        <dbReference type="SAM" id="Phobius"/>
    </source>
</evidence>